<evidence type="ECO:0000313" key="2">
    <source>
        <dbReference type="EMBL" id="TVY01059.1"/>
    </source>
</evidence>
<accession>A0A559JMG0</accession>
<protein>
    <recommendedName>
        <fullName evidence="4">TM2 domain-containing protein</fullName>
    </recommendedName>
</protein>
<feature type="transmembrane region" description="Helical" evidence="1">
    <location>
        <begin position="74"/>
        <end position="92"/>
    </location>
</feature>
<keyword evidence="3" id="KW-1185">Reference proteome</keyword>
<dbReference type="OrthoDB" id="82335at2"/>
<organism evidence="2 3">
    <name type="scientific">Paenibacillus cremeus</name>
    <dbReference type="NCBI Taxonomy" id="2163881"/>
    <lineage>
        <taxon>Bacteria</taxon>
        <taxon>Bacillati</taxon>
        <taxon>Bacillota</taxon>
        <taxon>Bacilli</taxon>
        <taxon>Bacillales</taxon>
        <taxon>Paenibacillaceae</taxon>
        <taxon>Paenibacillus</taxon>
    </lineage>
</organism>
<dbReference type="EMBL" id="VNJI01000071">
    <property type="protein sequence ID" value="TVY01059.1"/>
    <property type="molecule type" value="Genomic_DNA"/>
</dbReference>
<keyword evidence="1" id="KW-1133">Transmembrane helix</keyword>
<sequence>MQDQTNDPHKADDDLEDEFLRERLQRYGQMRKQPLPFDPFLTPRPRKNKWIAGLLSFLVPGTGQFYLGLMQRGLAMMLLFFLDIFAIVFFATNGADSIPLIVLFSLLIPVIYFYNIFDALQQTDKVNNDVTPSFYGGNSGDASYTPDGSPVRKRNNGFGYLLIAAGIVLFLIHSRPTWLARAFELVGSSIGAVVLIGVGLFMFYNESRKK</sequence>
<dbReference type="RefSeq" id="WP_144854479.1">
    <property type="nucleotide sequence ID" value="NZ_VNJI01000071.1"/>
</dbReference>
<evidence type="ECO:0000256" key="1">
    <source>
        <dbReference type="SAM" id="Phobius"/>
    </source>
</evidence>
<evidence type="ECO:0000313" key="3">
    <source>
        <dbReference type="Proteomes" id="UP000317036"/>
    </source>
</evidence>
<dbReference type="AlphaFoldDB" id="A0A559JMG0"/>
<feature type="transmembrane region" description="Helical" evidence="1">
    <location>
        <begin position="157"/>
        <end position="173"/>
    </location>
</feature>
<gene>
    <name evidence="2" type="ORF">FPZ49_32655</name>
</gene>
<keyword evidence="1" id="KW-0812">Transmembrane</keyword>
<dbReference type="Proteomes" id="UP000317036">
    <property type="component" value="Unassembled WGS sequence"/>
</dbReference>
<dbReference type="InterPro" id="IPR023298">
    <property type="entry name" value="ATPase_P-typ_TM_dom_sf"/>
</dbReference>
<proteinExistence type="predicted"/>
<name>A0A559JMG0_9BACL</name>
<feature type="transmembrane region" description="Helical" evidence="1">
    <location>
        <begin position="50"/>
        <end position="67"/>
    </location>
</feature>
<feature type="transmembrane region" description="Helical" evidence="1">
    <location>
        <begin position="98"/>
        <end position="117"/>
    </location>
</feature>
<feature type="transmembrane region" description="Helical" evidence="1">
    <location>
        <begin position="185"/>
        <end position="204"/>
    </location>
</feature>
<comment type="caution">
    <text evidence="2">The sequence shown here is derived from an EMBL/GenBank/DDBJ whole genome shotgun (WGS) entry which is preliminary data.</text>
</comment>
<dbReference type="SUPFAM" id="SSF81665">
    <property type="entry name" value="Calcium ATPase, transmembrane domain M"/>
    <property type="match status" value="1"/>
</dbReference>
<reference evidence="2 3" key="1">
    <citation type="submission" date="2019-07" db="EMBL/GenBank/DDBJ databases">
        <authorList>
            <person name="Kim J."/>
        </authorList>
    </citation>
    <scope>NUCLEOTIDE SEQUENCE [LARGE SCALE GENOMIC DNA]</scope>
    <source>
        <strain evidence="2 3">JC52</strain>
    </source>
</reference>
<evidence type="ECO:0008006" key="4">
    <source>
        <dbReference type="Google" id="ProtNLM"/>
    </source>
</evidence>
<keyword evidence="1" id="KW-0472">Membrane</keyword>